<feature type="compositionally biased region" description="Low complexity" evidence="1">
    <location>
        <begin position="57"/>
        <end position="73"/>
    </location>
</feature>
<dbReference type="GO" id="GO:0016702">
    <property type="term" value="F:oxidoreductase activity, acting on single donors with incorporation of molecular oxygen, incorporation of two atoms of oxygen"/>
    <property type="evidence" value="ECO:0007669"/>
    <property type="project" value="InterPro"/>
</dbReference>
<keyword evidence="3" id="KW-0223">Dioxygenase</keyword>
<dbReference type="Proteomes" id="UP000053244">
    <property type="component" value="Unassembled WGS sequence"/>
</dbReference>
<sequence length="343" mass="34036">MKQPSYQGRPLPKPDEEVFDQGLGFDLGTLMGRRQVLRAFGIGAATLGLAACSDGKSGSATPTATASASTSSGEIPDETAGPYPGDGSNGPDVLEETGIVRSDIRSSFGDATTTAEGVPMTLELTIKDLAKSGAAFAGVAVYVWHCDRAGGYSMYSDGLTKENYLRGVQIADADGKVKFTSIFPACYTGRWPHIHFEVFPSQADITDSTKAIATSQVALPKDVCDVVYQEKGYEASVTNLAQVTLQNDNVFGDDGGASQLGTTTGDVTSGYAVSLAVGVDTGTKPAAGAAPAGGGGQPGGTPPSGAPGGGGPGGTPPSGAPGGGPGGTPPSGAPAGAAPSAAS</sequence>
<proteinExistence type="predicted"/>
<comment type="caution">
    <text evidence="3">The sequence shown here is derived from an EMBL/GenBank/DDBJ whole genome shotgun (WGS) entry which is preliminary data.</text>
</comment>
<gene>
    <name evidence="3" type="ORF">ADL15_38975</name>
</gene>
<dbReference type="RefSeq" id="WP_067702517.1">
    <property type="nucleotide sequence ID" value="NZ_LLZH01000308.1"/>
</dbReference>
<organism evidence="3 4">
    <name type="scientific">Actinoplanes awajinensis subsp. mycoplanecinus</name>
    <dbReference type="NCBI Taxonomy" id="135947"/>
    <lineage>
        <taxon>Bacteria</taxon>
        <taxon>Bacillati</taxon>
        <taxon>Actinomycetota</taxon>
        <taxon>Actinomycetes</taxon>
        <taxon>Micromonosporales</taxon>
        <taxon>Micromonosporaceae</taxon>
        <taxon>Actinoplanes</taxon>
    </lineage>
</organism>
<dbReference type="InterPro" id="IPR000627">
    <property type="entry name" value="Intradiol_dOase_C"/>
</dbReference>
<feature type="domain" description="Intradiol ring-cleavage dioxygenases" evidence="2">
    <location>
        <begin position="114"/>
        <end position="189"/>
    </location>
</feature>
<dbReference type="CDD" id="cd03457">
    <property type="entry name" value="intradiol_dioxygenase_like"/>
    <property type="match status" value="1"/>
</dbReference>
<keyword evidence="4" id="KW-1185">Reference proteome</keyword>
<dbReference type="AlphaFoldDB" id="A0A101JG75"/>
<dbReference type="InterPro" id="IPR006311">
    <property type="entry name" value="TAT_signal"/>
</dbReference>
<evidence type="ECO:0000313" key="3">
    <source>
        <dbReference type="EMBL" id="KUL26192.1"/>
    </source>
</evidence>
<evidence type="ECO:0000256" key="1">
    <source>
        <dbReference type="SAM" id="MobiDB-lite"/>
    </source>
</evidence>
<dbReference type="EMBL" id="LLZH01000308">
    <property type="protein sequence ID" value="KUL26192.1"/>
    <property type="molecule type" value="Genomic_DNA"/>
</dbReference>
<reference evidence="3 4" key="1">
    <citation type="submission" date="2015-10" db="EMBL/GenBank/DDBJ databases">
        <authorList>
            <person name="Gilbert D.G."/>
        </authorList>
    </citation>
    <scope>NUCLEOTIDE SEQUENCE [LARGE SCALE GENOMIC DNA]</scope>
    <source>
        <strain evidence="3 4">NRRL B-16712</strain>
    </source>
</reference>
<dbReference type="PANTHER" id="PTHR34315:SF1">
    <property type="entry name" value="INTRADIOL RING-CLEAVAGE DIOXYGENASES DOMAIN-CONTAINING PROTEIN-RELATED"/>
    <property type="match status" value="1"/>
</dbReference>
<accession>A0A101JG75</accession>
<feature type="compositionally biased region" description="Low complexity" evidence="1">
    <location>
        <begin position="333"/>
        <end position="343"/>
    </location>
</feature>
<feature type="region of interest" description="Disordered" evidence="1">
    <location>
        <begin position="56"/>
        <end position="94"/>
    </location>
</feature>
<keyword evidence="3" id="KW-0560">Oxidoreductase</keyword>
<feature type="region of interest" description="Disordered" evidence="1">
    <location>
        <begin position="286"/>
        <end position="343"/>
    </location>
</feature>
<dbReference type="PROSITE" id="PS51318">
    <property type="entry name" value="TAT"/>
    <property type="match status" value="1"/>
</dbReference>
<dbReference type="Pfam" id="PF00775">
    <property type="entry name" value="Dioxygenase_C"/>
    <property type="match status" value="1"/>
</dbReference>
<dbReference type="GO" id="GO:0008199">
    <property type="term" value="F:ferric iron binding"/>
    <property type="evidence" value="ECO:0007669"/>
    <property type="project" value="InterPro"/>
</dbReference>
<protein>
    <submittedName>
        <fullName evidence="3">3,4-dioxygenase subunit beta</fullName>
    </submittedName>
</protein>
<evidence type="ECO:0000259" key="2">
    <source>
        <dbReference type="Pfam" id="PF00775"/>
    </source>
</evidence>
<dbReference type="Gene3D" id="2.60.130.10">
    <property type="entry name" value="Aromatic compound dioxygenase"/>
    <property type="match status" value="1"/>
</dbReference>
<evidence type="ECO:0000313" key="4">
    <source>
        <dbReference type="Proteomes" id="UP000053244"/>
    </source>
</evidence>
<dbReference type="SUPFAM" id="SSF49482">
    <property type="entry name" value="Aromatic compound dioxygenase"/>
    <property type="match status" value="1"/>
</dbReference>
<name>A0A101JG75_9ACTN</name>
<dbReference type="InterPro" id="IPR015889">
    <property type="entry name" value="Intradiol_dOase_core"/>
</dbReference>
<dbReference type="PANTHER" id="PTHR34315">
    <property type="match status" value="1"/>
</dbReference>